<dbReference type="EMBL" id="NWTK01000019">
    <property type="protein sequence ID" value="PKR49644.1"/>
    <property type="molecule type" value="Genomic_DNA"/>
</dbReference>
<dbReference type="InterPro" id="IPR003439">
    <property type="entry name" value="ABC_transporter-like_ATP-bd"/>
</dbReference>
<dbReference type="GO" id="GO:0005886">
    <property type="term" value="C:plasma membrane"/>
    <property type="evidence" value="ECO:0007669"/>
    <property type="project" value="TreeGrafter"/>
</dbReference>
<evidence type="ECO:0000256" key="3">
    <source>
        <dbReference type="ARBA" id="ARBA00022840"/>
    </source>
</evidence>
<dbReference type="CDD" id="cd03219">
    <property type="entry name" value="ABC_Mj1267_LivG_branched"/>
    <property type="match status" value="1"/>
</dbReference>
<name>A0A2N3KGI1_9PROT</name>
<dbReference type="GO" id="GO:0005524">
    <property type="term" value="F:ATP binding"/>
    <property type="evidence" value="ECO:0007669"/>
    <property type="project" value="UniProtKB-KW"/>
</dbReference>
<keyword evidence="3 5" id="KW-0067">ATP-binding</keyword>
<dbReference type="PROSITE" id="PS50893">
    <property type="entry name" value="ABC_TRANSPORTER_2"/>
    <property type="match status" value="1"/>
</dbReference>
<protein>
    <submittedName>
        <fullName evidence="5">ABC transporter ATP-binding protein</fullName>
    </submittedName>
</protein>
<evidence type="ECO:0000256" key="2">
    <source>
        <dbReference type="ARBA" id="ARBA00022741"/>
    </source>
</evidence>
<dbReference type="Gene3D" id="3.40.50.300">
    <property type="entry name" value="P-loop containing nucleotide triphosphate hydrolases"/>
    <property type="match status" value="1"/>
</dbReference>
<dbReference type="Pfam" id="PF12399">
    <property type="entry name" value="BCA_ABC_TP_C"/>
    <property type="match status" value="1"/>
</dbReference>
<dbReference type="AlphaFoldDB" id="A0A2N3KGI1"/>
<organism evidence="5 6">
    <name type="scientific">Thalassospira marina</name>
    <dbReference type="NCBI Taxonomy" id="2048283"/>
    <lineage>
        <taxon>Bacteria</taxon>
        <taxon>Pseudomonadati</taxon>
        <taxon>Pseudomonadota</taxon>
        <taxon>Alphaproteobacteria</taxon>
        <taxon>Rhodospirillales</taxon>
        <taxon>Thalassospiraceae</taxon>
        <taxon>Thalassospira</taxon>
    </lineage>
</organism>
<reference evidence="5 6" key="1">
    <citation type="submission" date="2017-09" db="EMBL/GenBank/DDBJ databases">
        <title>Biodiversity and function of Thalassospira species in the particle-attached aromatic-hydrocarbon-degrading consortia from the surface seawater of the South China Sea.</title>
        <authorList>
            <person name="Dong C."/>
            <person name="Liu R."/>
            <person name="Shao Z."/>
        </authorList>
    </citation>
    <scope>NUCLEOTIDE SEQUENCE [LARGE SCALE GENOMIC DNA]</scope>
    <source>
        <strain evidence="5 6">CSC1P2</strain>
    </source>
</reference>
<dbReference type="SMART" id="SM00382">
    <property type="entry name" value="AAA"/>
    <property type="match status" value="1"/>
</dbReference>
<dbReference type="PANTHER" id="PTHR45772:SF2">
    <property type="entry name" value="ABC TRANSPORTER ATP-BINDING PROTEIN"/>
    <property type="match status" value="1"/>
</dbReference>
<gene>
    <name evidence="5" type="ORF">COO20_22625</name>
</gene>
<dbReference type="Proteomes" id="UP000233597">
    <property type="component" value="Unassembled WGS sequence"/>
</dbReference>
<dbReference type="OrthoDB" id="9779872at2"/>
<evidence type="ECO:0000259" key="4">
    <source>
        <dbReference type="PROSITE" id="PS50893"/>
    </source>
</evidence>
<dbReference type="PANTHER" id="PTHR45772">
    <property type="entry name" value="CONSERVED COMPONENT OF ABC TRANSPORTER FOR NATURAL AMINO ACIDS-RELATED"/>
    <property type="match status" value="1"/>
</dbReference>
<evidence type="ECO:0000256" key="1">
    <source>
        <dbReference type="ARBA" id="ARBA00022448"/>
    </source>
</evidence>
<evidence type="ECO:0000313" key="5">
    <source>
        <dbReference type="EMBL" id="PKR49644.1"/>
    </source>
</evidence>
<evidence type="ECO:0000313" key="6">
    <source>
        <dbReference type="Proteomes" id="UP000233597"/>
    </source>
</evidence>
<dbReference type="GO" id="GO:0016887">
    <property type="term" value="F:ATP hydrolysis activity"/>
    <property type="evidence" value="ECO:0007669"/>
    <property type="project" value="InterPro"/>
</dbReference>
<dbReference type="Pfam" id="PF00005">
    <property type="entry name" value="ABC_tran"/>
    <property type="match status" value="1"/>
</dbReference>
<dbReference type="InterPro" id="IPR027417">
    <property type="entry name" value="P-loop_NTPase"/>
</dbReference>
<proteinExistence type="predicted"/>
<feature type="domain" description="ABC transporter" evidence="4">
    <location>
        <begin position="11"/>
        <end position="252"/>
    </location>
</feature>
<dbReference type="SUPFAM" id="SSF52540">
    <property type="entry name" value="P-loop containing nucleoside triphosphate hydrolases"/>
    <property type="match status" value="1"/>
</dbReference>
<keyword evidence="1" id="KW-0813">Transport</keyword>
<dbReference type="InterPro" id="IPR051120">
    <property type="entry name" value="ABC_AA/LPS_Transport"/>
</dbReference>
<accession>A0A2N3KGI1</accession>
<comment type="caution">
    <text evidence="5">The sequence shown here is derived from an EMBL/GenBank/DDBJ whole genome shotgun (WGS) entry which is preliminary data.</text>
</comment>
<sequence length="254" mass="27616">MADISQSGPVFEAKNLFKSYGGLRATDNLSLQLETGKIHALIGPNGAGKTTALSQLSGELQPDEGQVWFCGQDITCYSMPKRARMGVARSFQITAIFDDFTVAENVAVAVQSRASHHFSFWRAVGRDSSINQRTDALLNQVGLAAFTNRRAADLAHGQKRQLEIAMALALEPKVLLLDEPMAGMGPTESAQLAELLEQLKHDFAILLVEHDMNIVFRLADVISVLVNGAVIASGTVDEIRENEDVQKAYLAEGY</sequence>
<dbReference type="InterPro" id="IPR003593">
    <property type="entry name" value="AAA+_ATPase"/>
</dbReference>
<dbReference type="RefSeq" id="WP_101270789.1">
    <property type="nucleotide sequence ID" value="NZ_NWTK01000019.1"/>
</dbReference>
<keyword evidence="2" id="KW-0547">Nucleotide-binding</keyword>
<dbReference type="InterPro" id="IPR032823">
    <property type="entry name" value="BCA_ABC_TP_C"/>
</dbReference>